<keyword evidence="14" id="KW-1185">Reference proteome</keyword>
<dbReference type="SUPFAM" id="SSF48225">
    <property type="entry name" value="Seven-hairpin glycosidases"/>
    <property type="match status" value="1"/>
</dbReference>
<dbReference type="Proteomes" id="UP001345013">
    <property type="component" value="Unassembled WGS sequence"/>
</dbReference>
<evidence type="ECO:0000256" key="4">
    <source>
        <dbReference type="ARBA" id="ARBA00022723"/>
    </source>
</evidence>
<dbReference type="EC" id="3.2.1.-" evidence="10"/>
<evidence type="ECO:0000256" key="8">
    <source>
        <dbReference type="ARBA" id="ARBA00047669"/>
    </source>
</evidence>
<evidence type="ECO:0000256" key="6">
    <source>
        <dbReference type="ARBA" id="ARBA00022837"/>
    </source>
</evidence>
<dbReference type="Gene3D" id="1.50.10.10">
    <property type="match status" value="1"/>
</dbReference>
<keyword evidence="10 13" id="KW-0326">Glycosidase</keyword>
<comment type="pathway">
    <text evidence="2">Protein modification; protein glycosylation.</text>
</comment>
<sequence length="654" mass="73575">MSKQYRPSLPTIVSSYYGNPADGSIKEKLGDYLHPDSNNLPMYKDKPNYPSGKRKGSNGNMVGAVVMLLVVMLWLTGIIRMPGQASAGTGWSSETKRWASRREAVRQAFITSWDHYTEHAWGMDEFHPVSQTSKNMGCARQHDSCPPMGWIIVDALDTAMMMNLTSRVAKAREWISTSLDFSSVDSEMSTFETTIRVLGGLLSAHYLSTTFPSLAPIPDDDVGAKGEDLYIEKAVDLADRLLGAFDTETGIPLSSCILNTSTGVGSRGDSGSASTAEATTLQLEYKYVAKLTGEPIYWERAERVMEAVDAPRHEAGLVPIFIDPKTGGFKGENIRVGSRGDSYYEYLIKQYLQTGARESVYLDMWEESLEGMKKHLITWSTHSNLTVLAERQSGLKDALTGKMDHLVCFLPGTIALGVTHGKTVAQAKAAMGSAWGKKQDEDMLLAEELMNTCYGMYLVTPTGLAPEITYFDTDTPPRQWDLEDPNWAMPRSAPLDSKHAAVWRDDYEIHSNDVHNLQRPETIESLFYMWRITQNPKYREWGWQIFQSFLKHTAIYNEQGKVVGYTSITDINRPHTGNNKIIAGTTVQRDNMEGFWLAETLKYFYLLFEDRVSDWNDLEKVVINTEAHFLPRFDIGSEGKVWKTGWARKEREVK</sequence>
<keyword evidence="5 10" id="KW-0378">Hydrolase</keyword>
<gene>
    <name evidence="13" type="primary">MNS1</name>
    <name evidence="13" type="ORF">LTR24_006336</name>
</gene>
<comment type="cofactor">
    <cofactor evidence="1">
        <name>Ca(2+)</name>
        <dbReference type="ChEBI" id="CHEBI:29108"/>
    </cofactor>
</comment>
<reference evidence="13 14" key="1">
    <citation type="submission" date="2023-08" db="EMBL/GenBank/DDBJ databases">
        <title>Black Yeasts Isolated from many extreme environments.</title>
        <authorList>
            <person name="Coleine C."/>
            <person name="Stajich J.E."/>
            <person name="Selbmann L."/>
        </authorList>
    </citation>
    <scope>NUCLEOTIDE SEQUENCE [LARGE SCALE GENOMIC DNA]</scope>
    <source>
        <strain evidence="13 14">CCFEE 5885</strain>
    </source>
</reference>
<keyword evidence="12" id="KW-0472">Membrane</keyword>
<dbReference type="PRINTS" id="PR00747">
    <property type="entry name" value="GLYHDRLASE47"/>
</dbReference>
<comment type="catalytic activity">
    <reaction evidence="9">
        <text>N(4)-(alpha-D-Man-(1-&gt;2)-alpha-D-Man-(1-&gt;2)-alpha-D-Man-(1-&gt;3)-[alpha-D-Man-(1-&gt;2)-alpha-D-Man-(1-&gt;3)-[alpha-D-Man-(1-&gt;2)-alpha-D-Man-(1-&gt;6)]-alpha-D-Man-(1-&gt;6)]-beta-D-Man-(1-&gt;4)-beta-D-GlcNAc-(1-&gt;4)-beta-D-GlcNAc)-L-asparaginyl-[protein] (N-glucan mannose isomer 9A1,2,3B1,2,3) + 4 H2O = N(4)-(alpha-D-Man-(1-&gt;3)-[alpha-D-Man-(1-&gt;3)-[alpha-D-Man-(1-&gt;6)]-alpha-D-Man-(1-&gt;6)]-beta-D-Man-(1-&gt;4)-beta-D-GlcNAc-(1-&gt;4)-beta-D-GlcNAc)-L-asparaginyl-[protein] (N-glucan mannose isomer 5A1,2) + 4 beta-D-mannose</text>
        <dbReference type="Rhea" id="RHEA:56008"/>
        <dbReference type="Rhea" id="RHEA-COMP:14356"/>
        <dbReference type="Rhea" id="RHEA-COMP:14367"/>
        <dbReference type="ChEBI" id="CHEBI:15377"/>
        <dbReference type="ChEBI" id="CHEBI:28563"/>
        <dbReference type="ChEBI" id="CHEBI:59087"/>
        <dbReference type="ChEBI" id="CHEBI:139493"/>
        <dbReference type="EC" id="3.2.1.113"/>
    </reaction>
</comment>
<evidence type="ECO:0000256" key="7">
    <source>
        <dbReference type="ARBA" id="ARBA00023157"/>
    </source>
</evidence>
<evidence type="ECO:0000256" key="2">
    <source>
        <dbReference type="ARBA" id="ARBA00004922"/>
    </source>
</evidence>
<protein>
    <recommendedName>
        <fullName evidence="10">alpha-1,2-Mannosidase</fullName>
        <ecNumber evidence="10">3.2.1.-</ecNumber>
    </recommendedName>
</protein>
<keyword evidence="4" id="KW-0479">Metal-binding</keyword>
<keyword evidence="6" id="KW-0106">Calcium</keyword>
<dbReference type="InterPro" id="IPR012341">
    <property type="entry name" value="6hp_glycosidase-like_sf"/>
</dbReference>
<dbReference type="Pfam" id="PF01532">
    <property type="entry name" value="Glyco_hydro_47"/>
    <property type="match status" value="1"/>
</dbReference>
<keyword evidence="7" id="KW-1015">Disulfide bond</keyword>
<comment type="catalytic activity">
    <reaction evidence="8">
        <text>N(4)-(alpha-D-Man-(1-&gt;2)-alpha-D-Man-(1-&gt;2)-alpha-D-Man-(1-&gt;3)-[alpha-D-Man-(1-&gt;3)-[alpha-D-Man-(1-&gt;2)-alpha-D-Man-(1-&gt;6)]-alpha-D-Man-(1-&gt;6)]-beta-D-Man-(1-&gt;4)-beta-D-GlcNAc-(1-&gt;4)-beta-D-GlcNAc)-L-asparaginyl-[protein] (N-glucan mannose isomer 8A1,2,3B1,3) + 3 H2O = N(4)-(alpha-D-Man-(1-&gt;3)-[alpha-D-Man-(1-&gt;3)-[alpha-D-Man-(1-&gt;6)]-alpha-D-Man-(1-&gt;6)]-beta-D-Man-(1-&gt;4)-beta-D-GlcNAc-(1-&gt;4)-beta-D-GlcNAc)-L-asparaginyl-[protein] (N-glucan mannose isomer 5A1,2) + 3 beta-D-mannose</text>
        <dbReference type="Rhea" id="RHEA:56028"/>
        <dbReference type="Rhea" id="RHEA-COMP:14358"/>
        <dbReference type="Rhea" id="RHEA-COMP:14367"/>
        <dbReference type="ChEBI" id="CHEBI:15377"/>
        <dbReference type="ChEBI" id="CHEBI:28563"/>
        <dbReference type="ChEBI" id="CHEBI:59087"/>
        <dbReference type="ChEBI" id="CHEBI:60628"/>
        <dbReference type="EC" id="3.2.1.113"/>
    </reaction>
</comment>
<dbReference type="GO" id="GO:0004571">
    <property type="term" value="F:mannosyl-oligosaccharide 1,2-alpha-mannosidase activity"/>
    <property type="evidence" value="ECO:0007669"/>
    <property type="project" value="UniProtKB-EC"/>
</dbReference>
<comment type="similarity">
    <text evidence="3 10">Belongs to the glycosyl hydrolase 47 family.</text>
</comment>
<accession>A0ABR0K6C6</accession>
<dbReference type="InterPro" id="IPR036026">
    <property type="entry name" value="Seven-hairpin_glycosidases"/>
</dbReference>
<evidence type="ECO:0000256" key="9">
    <source>
        <dbReference type="ARBA" id="ARBA00048605"/>
    </source>
</evidence>
<dbReference type="PANTHER" id="PTHR11742:SF55">
    <property type="entry name" value="ENDOPLASMIC RETICULUM MANNOSYL-OLIGOSACCHARIDE 1,2-ALPHA-MANNOSIDASE"/>
    <property type="match status" value="1"/>
</dbReference>
<evidence type="ECO:0000256" key="11">
    <source>
        <dbReference type="SAM" id="MobiDB-lite"/>
    </source>
</evidence>
<feature type="transmembrane region" description="Helical" evidence="12">
    <location>
        <begin position="61"/>
        <end position="79"/>
    </location>
</feature>
<evidence type="ECO:0000256" key="5">
    <source>
        <dbReference type="ARBA" id="ARBA00022801"/>
    </source>
</evidence>
<dbReference type="InterPro" id="IPR050749">
    <property type="entry name" value="Glycosyl_Hydrolase_47"/>
</dbReference>
<keyword evidence="12" id="KW-0812">Transmembrane</keyword>
<feature type="region of interest" description="Disordered" evidence="11">
    <location>
        <begin position="37"/>
        <end position="56"/>
    </location>
</feature>
<evidence type="ECO:0000313" key="14">
    <source>
        <dbReference type="Proteomes" id="UP001345013"/>
    </source>
</evidence>
<evidence type="ECO:0000256" key="12">
    <source>
        <dbReference type="SAM" id="Phobius"/>
    </source>
</evidence>
<keyword evidence="12" id="KW-1133">Transmembrane helix</keyword>
<evidence type="ECO:0000256" key="1">
    <source>
        <dbReference type="ARBA" id="ARBA00001913"/>
    </source>
</evidence>
<name>A0ABR0K6C6_9EURO</name>
<evidence type="ECO:0000313" key="13">
    <source>
        <dbReference type="EMBL" id="KAK5089342.1"/>
    </source>
</evidence>
<evidence type="ECO:0000256" key="10">
    <source>
        <dbReference type="RuleBase" id="RU361193"/>
    </source>
</evidence>
<evidence type="ECO:0000256" key="3">
    <source>
        <dbReference type="ARBA" id="ARBA00007658"/>
    </source>
</evidence>
<comment type="caution">
    <text evidence="13">The sequence shown here is derived from an EMBL/GenBank/DDBJ whole genome shotgun (WGS) entry which is preliminary data.</text>
</comment>
<proteinExistence type="inferred from homology"/>
<dbReference type="PANTHER" id="PTHR11742">
    <property type="entry name" value="MANNOSYL-OLIGOSACCHARIDE ALPHA-1,2-MANNOSIDASE-RELATED"/>
    <property type="match status" value="1"/>
</dbReference>
<dbReference type="EMBL" id="JAVRRG010000080">
    <property type="protein sequence ID" value="KAK5089342.1"/>
    <property type="molecule type" value="Genomic_DNA"/>
</dbReference>
<dbReference type="InterPro" id="IPR001382">
    <property type="entry name" value="Glyco_hydro_47"/>
</dbReference>
<organism evidence="13 14">
    <name type="scientific">Lithohypha guttulata</name>
    <dbReference type="NCBI Taxonomy" id="1690604"/>
    <lineage>
        <taxon>Eukaryota</taxon>
        <taxon>Fungi</taxon>
        <taxon>Dikarya</taxon>
        <taxon>Ascomycota</taxon>
        <taxon>Pezizomycotina</taxon>
        <taxon>Eurotiomycetes</taxon>
        <taxon>Chaetothyriomycetidae</taxon>
        <taxon>Chaetothyriales</taxon>
        <taxon>Trichomeriaceae</taxon>
        <taxon>Lithohypha</taxon>
    </lineage>
</organism>